<keyword evidence="4 5" id="KW-0396">Initiation factor</keyword>
<dbReference type="GO" id="GO:0003743">
    <property type="term" value="F:translation initiation factor activity"/>
    <property type="evidence" value="ECO:0007669"/>
    <property type="project" value="UniProtKB-KW"/>
</dbReference>
<feature type="compositionally biased region" description="Low complexity" evidence="1">
    <location>
        <begin position="293"/>
        <end position="327"/>
    </location>
</feature>
<reference evidence="4 5" key="2">
    <citation type="submission" date="2025-04" db="UniProtKB">
        <authorList>
            <consortium name="RefSeq"/>
        </authorList>
    </citation>
    <scope>IDENTIFICATION</scope>
</reference>
<keyword evidence="4 5" id="KW-0648">Protein biosynthesis</keyword>
<dbReference type="Proteomes" id="UP001652680">
    <property type="component" value="Unassembled WGS sequence"/>
</dbReference>
<evidence type="ECO:0000313" key="2">
    <source>
        <dbReference type="EnsemblMetazoa" id="XP_016973987.1"/>
    </source>
</evidence>
<dbReference type="OrthoDB" id="7782027at2759"/>
<dbReference type="AlphaFoldDB" id="A0A6P4E7P1"/>
<organism evidence="4">
    <name type="scientific">Drosophila rhopaloa</name>
    <name type="common">Fruit fly</name>
    <dbReference type="NCBI Taxonomy" id="1041015"/>
    <lineage>
        <taxon>Eukaryota</taxon>
        <taxon>Metazoa</taxon>
        <taxon>Ecdysozoa</taxon>
        <taxon>Arthropoda</taxon>
        <taxon>Hexapoda</taxon>
        <taxon>Insecta</taxon>
        <taxon>Pterygota</taxon>
        <taxon>Neoptera</taxon>
        <taxon>Endopterygota</taxon>
        <taxon>Diptera</taxon>
        <taxon>Brachycera</taxon>
        <taxon>Muscomorpha</taxon>
        <taxon>Ephydroidea</taxon>
        <taxon>Drosophilidae</taxon>
        <taxon>Drosophila</taxon>
        <taxon>Sophophora</taxon>
    </lineage>
</organism>
<feature type="compositionally biased region" description="Polar residues" evidence="1">
    <location>
        <begin position="252"/>
        <end position="264"/>
    </location>
</feature>
<feature type="region of interest" description="Disordered" evidence="1">
    <location>
        <begin position="235"/>
        <end position="403"/>
    </location>
</feature>
<feature type="compositionally biased region" description="Acidic residues" evidence="1">
    <location>
        <begin position="283"/>
        <end position="292"/>
    </location>
</feature>
<evidence type="ECO:0000256" key="1">
    <source>
        <dbReference type="SAM" id="MobiDB-lite"/>
    </source>
</evidence>
<feature type="region of interest" description="Disordered" evidence="1">
    <location>
        <begin position="1"/>
        <end position="71"/>
    </location>
</feature>
<name>A0A6P4E7P1_DRORH</name>
<reference evidence="3" key="1">
    <citation type="journal article" date="2021" name="Elife">
        <title>Highly contiguous assemblies of 101 drosophilid genomes.</title>
        <authorList>
            <person name="Kim B.Y."/>
            <person name="Wang J.R."/>
            <person name="Miller D.E."/>
            <person name="Barmina O."/>
            <person name="Delaney E."/>
            <person name="Thompson A."/>
            <person name="Comeault A.A."/>
            <person name="Peede D."/>
            <person name="D'Agostino E.R."/>
            <person name="Pelaez J."/>
            <person name="Aguilar J.M."/>
            <person name="Haji D."/>
            <person name="Matsunaga T."/>
            <person name="Armstrong E.E."/>
            <person name="Zych M."/>
            <person name="Ogawa Y."/>
            <person name="Stamenkovic-Radak M."/>
            <person name="Jelic M."/>
            <person name="Veselinovic M.S."/>
            <person name="Tanaskovic M."/>
            <person name="Eric P."/>
            <person name="Gao J.J."/>
            <person name="Katoh T.K."/>
            <person name="Toda M.J."/>
            <person name="Watabe H."/>
            <person name="Watada M."/>
            <person name="Davis J.S."/>
            <person name="Moyle L.C."/>
            <person name="Manoli G."/>
            <person name="Bertolini E."/>
            <person name="Kostal V."/>
            <person name="Hawley R.S."/>
            <person name="Takahashi A."/>
            <person name="Jones C.D."/>
            <person name="Price D.K."/>
            <person name="Whiteman N."/>
            <person name="Kopp A."/>
            <person name="Matute D.R."/>
            <person name="Petrov D.A."/>
        </authorList>
    </citation>
    <scope>NUCLEOTIDE SEQUENCE [LARGE SCALE GENOMIC DNA]</scope>
</reference>
<dbReference type="RefSeq" id="XP_016973987.1">
    <property type="nucleotide sequence ID" value="XM_017118498.1"/>
</dbReference>
<evidence type="ECO:0000313" key="6">
    <source>
        <dbReference type="RefSeq" id="XP_016973989.1"/>
    </source>
</evidence>
<dbReference type="RefSeq" id="XP_016973989.1">
    <property type="nucleotide sequence ID" value="XM_017118500.1"/>
</dbReference>
<dbReference type="RefSeq" id="XP_016973988.1">
    <property type="nucleotide sequence ID" value="XM_017118499.1"/>
</dbReference>
<protein>
    <submittedName>
        <fullName evidence="4 5">Translation initiation factor IF-2</fullName>
    </submittedName>
</protein>
<dbReference type="EnsemblMetazoa" id="XM_017118498.1">
    <property type="protein sequence ID" value="XP_016973987.1"/>
    <property type="gene ID" value="LOC108040850"/>
</dbReference>
<keyword evidence="3" id="KW-1185">Reference proteome</keyword>
<reference evidence="2" key="3">
    <citation type="submission" date="2025-05" db="UniProtKB">
        <authorList>
            <consortium name="EnsemblMetazoa"/>
        </authorList>
    </citation>
    <scope>IDENTIFICATION</scope>
</reference>
<dbReference type="GeneID" id="108040850"/>
<dbReference type="EnsemblMetazoa" id="XM_017118499.2">
    <property type="protein sequence ID" value="XP_016973988.1"/>
    <property type="gene ID" value="LOC108040850"/>
</dbReference>
<dbReference type="EnsemblMetazoa" id="XM_017118500.1">
    <property type="protein sequence ID" value="XP_016973989.1"/>
    <property type="gene ID" value="LOC108040850"/>
</dbReference>
<feature type="compositionally biased region" description="Polar residues" evidence="1">
    <location>
        <begin position="378"/>
        <end position="388"/>
    </location>
</feature>
<evidence type="ECO:0000313" key="4">
    <source>
        <dbReference type="RefSeq" id="XP_016973987.1"/>
    </source>
</evidence>
<proteinExistence type="predicted"/>
<evidence type="ECO:0000313" key="5">
    <source>
        <dbReference type="RefSeq" id="XP_016973988.1"/>
    </source>
</evidence>
<evidence type="ECO:0000313" key="3">
    <source>
        <dbReference type="Proteomes" id="UP001652680"/>
    </source>
</evidence>
<feature type="compositionally biased region" description="Polar residues" evidence="1">
    <location>
        <begin position="1"/>
        <end position="13"/>
    </location>
</feature>
<gene>
    <name evidence="4 5 6" type="primary">LOC108040850</name>
    <name evidence="2" type="synonym">108040850</name>
</gene>
<sequence length="468" mass="49524">MAETINNKPSIQIRSGLPSPLPDKSPSPATKLLISHGKPNFTIPKSPKADENGNGNPLFAQPNANNNYNAYKSANSNNVANSQKFIVGTKFNGVFKPSNALSNGNGNANGNGSSEAENEAAKVVLRRPKLADSPPPATEGEDENVPEFIRRQRRIQERLAKENVLDFESRRSGYFTHVMISPDSPNRTSFVETMASPAIVPALEIPAPVAEKVEEEEPQVAQVAAVVTSALITEPEQEAITTNGHSEEPEQPVTNGHVQEQNSEVAPEEVAKAIEQVNQAVAGEEDEPEVEATPEPTPVAAPEAVAPVATPEPVTPVAAPEAVAPVAAERKAEESTPTPAPVEAKVEVVEPAAPVQNGDAATPATNGHKEDEAEPITISHTNGQSSDGPSIPTPDPSGALGVNFEPKTVVSFSQELGGGENNYPDTVKVVNEVPSESNGELKELTKLKFDIKSDDQNEVQVTPVLRAE</sequence>
<accession>A0A6P4E7P1</accession>